<protein>
    <submittedName>
        <fullName evidence="1">Uncharacterized protein</fullName>
    </submittedName>
</protein>
<accession>A0A6A6TDX5</accession>
<gene>
    <name evidence="1" type="ORF">K491DRAFT_702974</name>
</gene>
<reference evidence="1" key="1">
    <citation type="journal article" date="2020" name="Stud. Mycol.">
        <title>101 Dothideomycetes genomes: a test case for predicting lifestyles and emergence of pathogens.</title>
        <authorList>
            <person name="Haridas S."/>
            <person name="Albert R."/>
            <person name="Binder M."/>
            <person name="Bloem J."/>
            <person name="Labutti K."/>
            <person name="Salamov A."/>
            <person name="Andreopoulos B."/>
            <person name="Baker S."/>
            <person name="Barry K."/>
            <person name="Bills G."/>
            <person name="Bluhm B."/>
            <person name="Cannon C."/>
            <person name="Castanera R."/>
            <person name="Culley D."/>
            <person name="Daum C."/>
            <person name="Ezra D."/>
            <person name="Gonzalez J."/>
            <person name="Henrissat B."/>
            <person name="Kuo A."/>
            <person name="Liang C."/>
            <person name="Lipzen A."/>
            <person name="Lutzoni F."/>
            <person name="Magnuson J."/>
            <person name="Mondo S."/>
            <person name="Nolan M."/>
            <person name="Ohm R."/>
            <person name="Pangilinan J."/>
            <person name="Park H.-J."/>
            <person name="Ramirez L."/>
            <person name="Alfaro M."/>
            <person name="Sun H."/>
            <person name="Tritt A."/>
            <person name="Yoshinaga Y."/>
            <person name="Zwiers L.-H."/>
            <person name="Turgeon B."/>
            <person name="Goodwin S."/>
            <person name="Spatafora J."/>
            <person name="Crous P."/>
            <person name="Grigoriev I."/>
        </authorList>
    </citation>
    <scope>NUCLEOTIDE SEQUENCE</scope>
    <source>
        <strain evidence="1">CBS 122681</strain>
    </source>
</reference>
<dbReference type="Proteomes" id="UP000799324">
    <property type="component" value="Unassembled WGS sequence"/>
</dbReference>
<sequence length="473" mass="55097">MFLFSRWTRKRREERRRIKETKKRDDEKAQALLLTLHELQRTMDPLLAVQVYNNRFCPLISRLPEEILLCILDFLCEEVVTLQSIICKDAWYRGASMYTRGNARYLDPSPRLQFRQLLQRDGRCDNCRHWNKTHAPKLFDDCKFQEGCRRLYDDTQVSSLHCRLHCHACDSLHDISRFFSNYQKSWEHHRDRRCIGQEGSVQLCEHIQITWASIKAHIDNWRQQQHGERGDWQVCLDSFLIECHNTNHDMRCTPSEAPTWPRARLGTSRGSAPFESSVVVLILEWTPHSRIDALRLTTDGRIPAPELRALFQRLRRLGPANILWPPCRPGALPEMAFFSLSSDIERLVYYKTGEADEIGPLSASFSPLPTDKGLSWRAGLKGLAASGTGISSQCLVVSYKKDIMICKQTDIRDPAVKIMPTCHWLHAMDTKTYPHPRASHINPHIRPQCRNVACNNYYQRRKDYYACYPFRGV</sequence>
<dbReference type="AlphaFoldDB" id="A0A6A6TDX5"/>
<dbReference type="EMBL" id="MU004317">
    <property type="protein sequence ID" value="KAF2658195.1"/>
    <property type="molecule type" value="Genomic_DNA"/>
</dbReference>
<keyword evidence="2" id="KW-1185">Reference proteome</keyword>
<organism evidence="1 2">
    <name type="scientific">Lophiostoma macrostomum CBS 122681</name>
    <dbReference type="NCBI Taxonomy" id="1314788"/>
    <lineage>
        <taxon>Eukaryota</taxon>
        <taxon>Fungi</taxon>
        <taxon>Dikarya</taxon>
        <taxon>Ascomycota</taxon>
        <taxon>Pezizomycotina</taxon>
        <taxon>Dothideomycetes</taxon>
        <taxon>Pleosporomycetidae</taxon>
        <taxon>Pleosporales</taxon>
        <taxon>Lophiostomataceae</taxon>
        <taxon>Lophiostoma</taxon>
    </lineage>
</organism>
<evidence type="ECO:0000313" key="2">
    <source>
        <dbReference type="Proteomes" id="UP000799324"/>
    </source>
</evidence>
<name>A0A6A6TDX5_9PLEO</name>
<proteinExistence type="predicted"/>
<dbReference type="OrthoDB" id="3692147at2759"/>
<evidence type="ECO:0000313" key="1">
    <source>
        <dbReference type="EMBL" id="KAF2658195.1"/>
    </source>
</evidence>